<evidence type="ECO:0000256" key="2">
    <source>
        <dbReference type="SAM" id="MobiDB-lite"/>
    </source>
</evidence>
<sequence length="344" mass="39207">MRRWDTDAYRQLQARNTAARKSTRGTSLHTAGGTTFPEARLRLTAIEAGVIDPPPVSEESIWIETVGGKRRGRVYGMGEVRDSSMVRPRVDGPTTTTSADNHSLGRPSRMDEFFEHTHTRKEDRTQWVDEHSRKTKDIFQERMFQAEQERQTAIEAGVIDPPPVSEESIWIETVGGKRRGRVYGMGEVRDSSMVRPRVDGPTTTTSADVLDLRERIIILNREVEQHAAKYRELEDRYQREKREWQQTVESLREDLNTSNSQMDQFSHQLSSLTEYVRAMGPSSSGSRVPPPPPFTFPSSQKSTAPAPGRKLPPILQRPGQPQSSQREDDSDNFDDSDDYLDEYE</sequence>
<dbReference type="Pfam" id="PF03004">
    <property type="entry name" value="Transposase_24"/>
    <property type="match status" value="1"/>
</dbReference>
<feature type="compositionally biased region" description="Acidic residues" evidence="2">
    <location>
        <begin position="328"/>
        <end position="344"/>
    </location>
</feature>
<dbReference type="InterPro" id="IPR004252">
    <property type="entry name" value="Probable_transposase_24"/>
</dbReference>
<keyword evidence="1" id="KW-0175">Coiled coil</keyword>
<feature type="region of interest" description="Disordered" evidence="2">
    <location>
        <begin position="85"/>
        <end position="108"/>
    </location>
</feature>
<name>A0A444XQB4_ARAHY</name>
<organism evidence="3 4">
    <name type="scientific">Arachis hypogaea</name>
    <name type="common">Peanut</name>
    <dbReference type="NCBI Taxonomy" id="3818"/>
    <lineage>
        <taxon>Eukaryota</taxon>
        <taxon>Viridiplantae</taxon>
        <taxon>Streptophyta</taxon>
        <taxon>Embryophyta</taxon>
        <taxon>Tracheophyta</taxon>
        <taxon>Spermatophyta</taxon>
        <taxon>Magnoliopsida</taxon>
        <taxon>eudicotyledons</taxon>
        <taxon>Gunneridae</taxon>
        <taxon>Pentapetalae</taxon>
        <taxon>rosids</taxon>
        <taxon>fabids</taxon>
        <taxon>Fabales</taxon>
        <taxon>Fabaceae</taxon>
        <taxon>Papilionoideae</taxon>
        <taxon>50 kb inversion clade</taxon>
        <taxon>dalbergioids sensu lato</taxon>
        <taxon>Dalbergieae</taxon>
        <taxon>Pterocarpus clade</taxon>
        <taxon>Arachis</taxon>
    </lineage>
</organism>
<proteinExistence type="predicted"/>
<dbReference type="EMBL" id="SDMP01000019">
    <property type="protein sequence ID" value="RYQ91927.1"/>
    <property type="molecule type" value="Genomic_DNA"/>
</dbReference>
<accession>A0A444XQB4</accession>
<evidence type="ECO:0000313" key="4">
    <source>
        <dbReference type="Proteomes" id="UP000289738"/>
    </source>
</evidence>
<dbReference type="Proteomes" id="UP000289738">
    <property type="component" value="Chromosome B09"/>
</dbReference>
<keyword evidence="4" id="KW-1185">Reference proteome</keyword>
<dbReference type="AlphaFoldDB" id="A0A444XQB4"/>
<reference evidence="3 4" key="1">
    <citation type="submission" date="2019-01" db="EMBL/GenBank/DDBJ databases">
        <title>Sequencing of cultivated peanut Arachis hypogaea provides insights into genome evolution and oil improvement.</title>
        <authorList>
            <person name="Chen X."/>
        </authorList>
    </citation>
    <scope>NUCLEOTIDE SEQUENCE [LARGE SCALE GENOMIC DNA]</scope>
    <source>
        <strain evidence="4">cv. Fuhuasheng</strain>
        <tissue evidence="3">Leaves</tissue>
    </source>
</reference>
<comment type="caution">
    <text evidence="3">The sequence shown here is derived from an EMBL/GenBank/DDBJ whole genome shotgun (WGS) entry which is preliminary data.</text>
</comment>
<evidence type="ECO:0000313" key="3">
    <source>
        <dbReference type="EMBL" id="RYQ91927.1"/>
    </source>
</evidence>
<protein>
    <submittedName>
        <fullName evidence="3">Uncharacterized protein</fullName>
    </submittedName>
</protein>
<feature type="coiled-coil region" evidence="1">
    <location>
        <begin position="209"/>
        <end position="268"/>
    </location>
</feature>
<gene>
    <name evidence="3" type="ORF">Ahy_B09g097995</name>
</gene>
<feature type="region of interest" description="Disordered" evidence="2">
    <location>
        <begin position="278"/>
        <end position="344"/>
    </location>
</feature>
<evidence type="ECO:0000256" key="1">
    <source>
        <dbReference type="SAM" id="Coils"/>
    </source>
</evidence>